<keyword evidence="1" id="KW-0805">Transcription regulation</keyword>
<accession>A0A8U0IGR5</accession>
<dbReference type="AlphaFoldDB" id="A0A8U0IGR5"/>
<dbReference type="EMBL" id="CP096658">
    <property type="protein sequence ID" value="UPV99483.1"/>
    <property type="molecule type" value="Genomic_DNA"/>
</dbReference>
<name>A0A8U0IGR5_9EURY</name>
<dbReference type="InterPro" id="IPR003018">
    <property type="entry name" value="GAF"/>
</dbReference>
<evidence type="ECO:0000259" key="3">
    <source>
        <dbReference type="SMART" id="SM00065"/>
    </source>
</evidence>
<evidence type="ECO:0000313" key="4">
    <source>
        <dbReference type="EMBL" id="UPV99483.1"/>
    </source>
</evidence>
<feature type="domain" description="GAF" evidence="3">
    <location>
        <begin position="8"/>
        <end position="204"/>
    </location>
</feature>
<keyword evidence="5" id="KW-1185">Reference proteome</keyword>
<dbReference type="InterPro" id="IPR031803">
    <property type="entry name" value="BAT_GAF/HTH-assoc"/>
</dbReference>
<evidence type="ECO:0000256" key="1">
    <source>
        <dbReference type="ARBA" id="ARBA00023015"/>
    </source>
</evidence>
<evidence type="ECO:0000256" key="2">
    <source>
        <dbReference type="ARBA" id="ARBA00023163"/>
    </source>
</evidence>
<reference evidence="4" key="1">
    <citation type="submission" date="2022-04" db="EMBL/GenBank/DDBJ databases">
        <title>Diverse halophilic archaea isolated from saline environments.</title>
        <authorList>
            <person name="Cui H.-L."/>
        </authorList>
    </citation>
    <scope>NUCLEOTIDE SEQUENCE</scope>
    <source>
        <strain evidence="4">XZYJT40</strain>
    </source>
</reference>
<dbReference type="GeneID" id="72190841"/>
<evidence type="ECO:0000313" key="5">
    <source>
        <dbReference type="Proteomes" id="UP000830434"/>
    </source>
</evidence>
<dbReference type="Pfam" id="PF15915">
    <property type="entry name" value="BAT"/>
    <property type="match status" value="1"/>
</dbReference>
<dbReference type="SMART" id="SM00065">
    <property type="entry name" value="GAF"/>
    <property type="match status" value="1"/>
</dbReference>
<dbReference type="InterPro" id="IPR029016">
    <property type="entry name" value="GAF-like_dom_sf"/>
</dbReference>
<gene>
    <name evidence="4" type="ORF">M0R88_13260</name>
</gene>
<dbReference type="RefSeq" id="WP_248653976.1">
    <property type="nucleotide sequence ID" value="NZ_CP096658.1"/>
</dbReference>
<dbReference type="PANTHER" id="PTHR34236:SF1">
    <property type="entry name" value="DIMETHYL SULFOXIDE REDUCTASE TRANSCRIPTIONAL ACTIVATOR"/>
    <property type="match status" value="1"/>
</dbReference>
<dbReference type="Proteomes" id="UP000830434">
    <property type="component" value="Chromosome"/>
</dbReference>
<keyword evidence="2" id="KW-0804">Transcription</keyword>
<dbReference type="Pfam" id="PF04967">
    <property type="entry name" value="HTH_10"/>
    <property type="match status" value="1"/>
</dbReference>
<dbReference type="KEGG" id="haxz:M0R88_13260"/>
<dbReference type="Pfam" id="PF13185">
    <property type="entry name" value="GAF_2"/>
    <property type="match status" value="1"/>
</dbReference>
<protein>
    <submittedName>
        <fullName evidence="4">GAF domain-containing protein</fullName>
    </submittedName>
</protein>
<dbReference type="Gene3D" id="3.30.450.40">
    <property type="match status" value="1"/>
</dbReference>
<sequence length="428" mass="47532">MVELLGANAEAAYDRVAREAQLVRHREQLTALNNLNAVVRDINEALVQQSTREQVEQVVCDRLAAAESYEFAWFGEVDAHAETVELTAEAGVEGYLDDIDISVAPDDEASRGPTGRAVRTEEIQVTENVFEDTNYANWQDHARAHGFRSSAAIPVVHEESLYGVLNVYSARVGAFEGEERRVVRQLGEVVGHAIAGVERKRALMSDEVVELEFRIRDVFEAVGVPESEGTISFDRAVPVGDDEFIEYGTATGDAMETLAALPEKLPYWTDVSVLRERFGTTTFEARLSEPPVVSLVASSGGYIESATVEDGDYHMTLHFPPAVEVRGVVERIRDAYPAVEVVTRRQVSRSDESLRRLDEVLTDELTDRQRTALETAYFAGFFEWPRQSSAQEVADSLDVADATFHQHVRLAENKLLGALFEQPAITVR</sequence>
<dbReference type="PANTHER" id="PTHR34236">
    <property type="entry name" value="DIMETHYL SULFOXIDE REDUCTASE TRANSCRIPTIONAL ACTIVATOR"/>
    <property type="match status" value="1"/>
</dbReference>
<proteinExistence type="predicted"/>
<organism evidence="4 5">
    <name type="scientific">Halorussus gelatinilyticus</name>
    <dbReference type="NCBI Taxonomy" id="2937524"/>
    <lineage>
        <taxon>Archaea</taxon>
        <taxon>Methanobacteriati</taxon>
        <taxon>Methanobacteriota</taxon>
        <taxon>Stenosarchaea group</taxon>
        <taxon>Halobacteria</taxon>
        <taxon>Halobacteriales</taxon>
        <taxon>Haladaptataceae</taxon>
        <taxon>Halorussus</taxon>
    </lineage>
</organism>
<dbReference type="InterPro" id="IPR007050">
    <property type="entry name" value="HTH_bacterioopsin"/>
</dbReference>
<dbReference type="SUPFAM" id="SSF55781">
    <property type="entry name" value="GAF domain-like"/>
    <property type="match status" value="1"/>
</dbReference>